<evidence type="ECO:0000313" key="4">
    <source>
        <dbReference type="Proteomes" id="UP000092321"/>
    </source>
</evidence>
<dbReference type="AlphaFoldDB" id="A0A1B7TAB0"/>
<protein>
    <recommendedName>
        <fullName evidence="2">Ams2/SPT21 N-terminal domain-containing protein</fullName>
    </recommendedName>
</protein>
<feature type="region of interest" description="Disordered" evidence="1">
    <location>
        <begin position="387"/>
        <end position="412"/>
    </location>
</feature>
<evidence type="ECO:0000259" key="2">
    <source>
        <dbReference type="Pfam" id="PF25823"/>
    </source>
</evidence>
<feature type="compositionally biased region" description="Low complexity" evidence="1">
    <location>
        <begin position="513"/>
        <end position="523"/>
    </location>
</feature>
<feature type="compositionally biased region" description="Basic and acidic residues" evidence="1">
    <location>
        <begin position="524"/>
        <end position="533"/>
    </location>
</feature>
<accession>A0A1B7TAB0</accession>
<dbReference type="Proteomes" id="UP000092321">
    <property type="component" value="Unassembled WGS sequence"/>
</dbReference>
<proteinExistence type="predicted"/>
<feature type="compositionally biased region" description="Basic residues" evidence="1">
    <location>
        <begin position="402"/>
        <end position="412"/>
    </location>
</feature>
<dbReference type="OrthoDB" id="3973237at2759"/>
<feature type="compositionally biased region" description="Low complexity" evidence="1">
    <location>
        <begin position="291"/>
        <end position="306"/>
    </location>
</feature>
<comment type="caution">
    <text evidence="3">The sequence shown here is derived from an EMBL/GenBank/DDBJ whole genome shotgun (WGS) entry which is preliminary data.</text>
</comment>
<feature type="region of interest" description="Disordered" evidence="1">
    <location>
        <begin position="513"/>
        <end position="533"/>
    </location>
</feature>
<dbReference type="InterPro" id="IPR057725">
    <property type="entry name" value="Ams2-SPT21_N"/>
</dbReference>
<evidence type="ECO:0000313" key="3">
    <source>
        <dbReference type="EMBL" id="OBA25669.1"/>
    </source>
</evidence>
<feature type="domain" description="Ams2/SPT21 N-terminal" evidence="2">
    <location>
        <begin position="100"/>
        <end position="197"/>
    </location>
</feature>
<dbReference type="EMBL" id="LXPE01000056">
    <property type="protein sequence ID" value="OBA25669.1"/>
    <property type="molecule type" value="Genomic_DNA"/>
</dbReference>
<sequence>MIILNNNSPKELQQKTQKNNVMLKEFILKIIYTIDNEVSPFLSRSLRPVPVQYIDTRRNRLNFQHDNIFSNDVNNSAQLKNVHNDGGEDEDDDEISSMGFGYVSLNEVLDLISVNSPELFDTNNNKQNNENFLEYNVYYRDILEDKEPYVSCGFLTDLNENINGMNVVGRVVKNFSGLVRSNGNCFDILEVKLKFSKLVAKMNTTGSKKNSPIRTLMNKNSPIQLNNLKEKKLPTFVKKQKKKRTTSLSRQLPTNDSLIAASNSLKPTKSSIMRKIMEKDVLISSLKENQHNNNNNITNNNNNDNNFLDSSPGSNDVFLSSSINGSSNDNSSNLPSYYSSSTGNNSNIPSSILNSNIIKKVTSNNNDSFILEDEENDSNYSDINKRFDFSKMKQQRSSSNTSKKKKIGKKKKIPKNKLQMIIKEKENLIPQIISDEAGSNSIIKTTTGVSFDLEEILLENGVLLSPPTTQQDKLLSSWIPVEEENIANNNIEQSNSRSKLSNEIFDLEFQQPQFNSSPQQQNQEHIEHEAKEDKTDHFFNDLKSMGIELDDSYSAMVPDGIINLSAGDMNDMSGVDLDSDFFVNFEEPESNTNNNNVVEGNEKNPFLGISSSPALI</sequence>
<name>A0A1B7TAB0_9ASCO</name>
<gene>
    <name evidence="3" type="ORF">HANVADRAFT_49854</name>
</gene>
<reference evidence="4" key="1">
    <citation type="journal article" date="2016" name="Proc. Natl. Acad. Sci. U.S.A.">
        <title>Comparative genomics of biotechnologically important yeasts.</title>
        <authorList>
            <person name="Riley R."/>
            <person name="Haridas S."/>
            <person name="Wolfe K.H."/>
            <person name="Lopes M.R."/>
            <person name="Hittinger C.T."/>
            <person name="Goeker M."/>
            <person name="Salamov A.A."/>
            <person name="Wisecaver J.H."/>
            <person name="Long T.M."/>
            <person name="Calvey C.H."/>
            <person name="Aerts A.L."/>
            <person name="Barry K.W."/>
            <person name="Choi C."/>
            <person name="Clum A."/>
            <person name="Coughlan A.Y."/>
            <person name="Deshpande S."/>
            <person name="Douglass A.P."/>
            <person name="Hanson S.J."/>
            <person name="Klenk H.-P."/>
            <person name="LaButti K.M."/>
            <person name="Lapidus A."/>
            <person name="Lindquist E.A."/>
            <person name="Lipzen A.M."/>
            <person name="Meier-Kolthoff J.P."/>
            <person name="Ohm R.A."/>
            <person name="Otillar R.P."/>
            <person name="Pangilinan J.L."/>
            <person name="Peng Y."/>
            <person name="Rokas A."/>
            <person name="Rosa C.A."/>
            <person name="Scheuner C."/>
            <person name="Sibirny A.A."/>
            <person name="Slot J.C."/>
            <person name="Stielow J.B."/>
            <person name="Sun H."/>
            <person name="Kurtzman C.P."/>
            <person name="Blackwell M."/>
            <person name="Grigoriev I.V."/>
            <person name="Jeffries T.W."/>
        </authorList>
    </citation>
    <scope>NUCLEOTIDE SEQUENCE [LARGE SCALE GENOMIC DNA]</scope>
    <source>
        <strain evidence="4">NRRL Y-1626</strain>
    </source>
</reference>
<dbReference type="Pfam" id="PF25823">
    <property type="entry name" value="Ams2-SPT21_N"/>
    <property type="match status" value="1"/>
</dbReference>
<keyword evidence="4" id="KW-1185">Reference proteome</keyword>
<feature type="region of interest" description="Disordered" evidence="1">
    <location>
        <begin position="291"/>
        <end position="313"/>
    </location>
</feature>
<organism evidence="3 4">
    <name type="scientific">Hanseniaspora valbyensis NRRL Y-1626</name>
    <dbReference type="NCBI Taxonomy" id="766949"/>
    <lineage>
        <taxon>Eukaryota</taxon>
        <taxon>Fungi</taxon>
        <taxon>Dikarya</taxon>
        <taxon>Ascomycota</taxon>
        <taxon>Saccharomycotina</taxon>
        <taxon>Saccharomycetes</taxon>
        <taxon>Saccharomycodales</taxon>
        <taxon>Saccharomycodaceae</taxon>
        <taxon>Hanseniaspora</taxon>
    </lineage>
</organism>
<evidence type="ECO:0000256" key="1">
    <source>
        <dbReference type="SAM" id="MobiDB-lite"/>
    </source>
</evidence>